<evidence type="ECO:0000259" key="5">
    <source>
        <dbReference type="PROSITE" id="PS50048"/>
    </source>
</evidence>
<name>A0A9P8CM05_9HYPO</name>
<dbReference type="GeneID" id="70293273"/>
<dbReference type="CDD" id="cd12148">
    <property type="entry name" value="fungal_TF_MHR"/>
    <property type="match status" value="1"/>
</dbReference>
<dbReference type="InterPro" id="IPR050613">
    <property type="entry name" value="Sec_Metabolite_Reg"/>
</dbReference>
<organism evidence="6 7">
    <name type="scientific">Emericellopsis atlantica</name>
    <dbReference type="NCBI Taxonomy" id="2614577"/>
    <lineage>
        <taxon>Eukaryota</taxon>
        <taxon>Fungi</taxon>
        <taxon>Dikarya</taxon>
        <taxon>Ascomycota</taxon>
        <taxon>Pezizomycotina</taxon>
        <taxon>Sordariomycetes</taxon>
        <taxon>Hypocreomycetidae</taxon>
        <taxon>Hypocreales</taxon>
        <taxon>Bionectriaceae</taxon>
        <taxon>Emericellopsis</taxon>
    </lineage>
</organism>
<evidence type="ECO:0000256" key="2">
    <source>
        <dbReference type="ARBA" id="ARBA00022723"/>
    </source>
</evidence>
<evidence type="ECO:0000256" key="3">
    <source>
        <dbReference type="ARBA" id="ARBA00023242"/>
    </source>
</evidence>
<dbReference type="GO" id="GO:0003677">
    <property type="term" value="F:DNA binding"/>
    <property type="evidence" value="ECO:0007669"/>
    <property type="project" value="InterPro"/>
</dbReference>
<keyword evidence="7" id="KW-1185">Reference proteome</keyword>
<feature type="region of interest" description="Disordered" evidence="4">
    <location>
        <begin position="79"/>
        <end position="116"/>
    </location>
</feature>
<feature type="domain" description="Zn(2)-C6 fungal-type" evidence="5">
    <location>
        <begin position="19"/>
        <end position="47"/>
    </location>
</feature>
<evidence type="ECO:0000256" key="1">
    <source>
        <dbReference type="ARBA" id="ARBA00004123"/>
    </source>
</evidence>
<dbReference type="GO" id="GO:0006351">
    <property type="term" value="P:DNA-templated transcription"/>
    <property type="evidence" value="ECO:0007669"/>
    <property type="project" value="InterPro"/>
</dbReference>
<keyword evidence="3" id="KW-0539">Nucleus</keyword>
<feature type="compositionally biased region" description="Low complexity" evidence="4">
    <location>
        <begin position="87"/>
        <end position="97"/>
    </location>
</feature>
<evidence type="ECO:0000313" key="7">
    <source>
        <dbReference type="Proteomes" id="UP000887229"/>
    </source>
</evidence>
<dbReference type="Proteomes" id="UP000887229">
    <property type="component" value="Unassembled WGS sequence"/>
</dbReference>
<feature type="region of interest" description="Disordered" evidence="4">
    <location>
        <begin position="373"/>
        <end position="401"/>
    </location>
</feature>
<dbReference type="CDD" id="cd00067">
    <property type="entry name" value="GAL4"/>
    <property type="match status" value="1"/>
</dbReference>
<keyword evidence="2" id="KW-0479">Metal-binding</keyword>
<evidence type="ECO:0000256" key="4">
    <source>
        <dbReference type="SAM" id="MobiDB-lite"/>
    </source>
</evidence>
<dbReference type="Pfam" id="PF04082">
    <property type="entry name" value="Fungal_trans"/>
    <property type="match status" value="1"/>
</dbReference>
<dbReference type="InterPro" id="IPR001138">
    <property type="entry name" value="Zn2Cys6_DnaBD"/>
</dbReference>
<dbReference type="InterPro" id="IPR036864">
    <property type="entry name" value="Zn2-C6_fun-type_DNA-bd_sf"/>
</dbReference>
<dbReference type="OrthoDB" id="2269373at2759"/>
<dbReference type="RefSeq" id="XP_046116103.1">
    <property type="nucleotide sequence ID" value="XM_046262370.1"/>
</dbReference>
<dbReference type="Gene3D" id="4.10.240.10">
    <property type="entry name" value="Zn(2)-C6 fungal-type DNA-binding domain"/>
    <property type="match status" value="1"/>
</dbReference>
<comment type="subcellular location">
    <subcellularLocation>
        <location evidence="1">Nucleus</location>
    </subcellularLocation>
</comment>
<feature type="region of interest" description="Disordered" evidence="4">
    <location>
        <begin position="637"/>
        <end position="661"/>
    </location>
</feature>
<dbReference type="GO" id="GO:0000981">
    <property type="term" value="F:DNA-binding transcription factor activity, RNA polymerase II-specific"/>
    <property type="evidence" value="ECO:0007669"/>
    <property type="project" value="InterPro"/>
</dbReference>
<dbReference type="PROSITE" id="PS50048">
    <property type="entry name" value="ZN2_CY6_FUNGAL_2"/>
    <property type="match status" value="1"/>
</dbReference>
<dbReference type="EMBL" id="MU251263">
    <property type="protein sequence ID" value="KAG9252179.1"/>
    <property type="molecule type" value="Genomic_DNA"/>
</dbReference>
<feature type="compositionally biased region" description="Polar residues" evidence="4">
    <location>
        <begin position="373"/>
        <end position="386"/>
    </location>
</feature>
<sequence>MSANPNVPPPAPRQPRVLACVLCQHRKIKCDRNTPCSNCVKANVTCTPSTPAPARKRRRPNQDLQERLARCEALLKQYAGAGPPPTAASASQSPTTPFKDMADSPEPWNSQFSDFEKVPTTGKMIQSEGGSRFYESQLWTKFHEELQAMRHIVDTEDPEESSVLGTEGMTPDNNGDFIIPGDRSSQSGELQHPDPVQTFRLWQIFLDRVNPLTKVIHVPTLQPYIIEATTDPSNVPLHYQALLFAVYLMATLSLSDAECHQLLGSSQALALQRFSSATRTALLRFDYLRKYDMAALQALVLFMIFLQGRYDRHAAWVISGTIVRIAQKMGYHRDGELLKLTPFETEMRRRIWWQILMQDTKLAITSGLSHSSVQDNFDTKPPQNLNDADLYPGSSEPVHSREGPTEMAFILVMNRLSVFMISDSNRAGFESAVLGGGPNEDGNATFDPALLEKYKGVARELDADLREIERRYIDESAGAAHAAALNVRSMLVEKLHEMLRPMCEQPEWGTEIFSPKDNLFKTVLINNEHNTEMYERMAGFGFLWFVKLHFQLDVFAVLAGQLCRRPTGTLSDRGWTVVEKHYKWLPELFDLSQKAHASQAQFTLKAWKAREKAYAQLGQLLPTPAYIERLRECISTPDRSSTATSATPPASSMQGQQPMGDVDNSFLGGYMDMPTMSWDMWGDSYSTASLGNPNQPLSAAFFGSYGMNQMGNPSGDMH</sequence>
<accession>A0A9P8CM05</accession>
<dbReference type="SMART" id="SM00066">
    <property type="entry name" value="GAL4"/>
    <property type="match status" value="1"/>
</dbReference>
<protein>
    <submittedName>
        <fullName evidence="6">Fungal-specific transcription factor domain-containing protein</fullName>
    </submittedName>
</protein>
<reference evidence="6" key="1">
    <citation type="journal article" date="2021" name="IMA Fungus">
        <title>Genomic characterization of three marine fungi, including Emericellopsis atlantica sp. nov. with signatures of a generalist lifestyle and marine biomass degradation.</title>
        <authorList>
            <person name="Hagestad O.C."/>
            <person name="Hou L."/>
            <person name="Andersen J.H."/>
            <person name="Hansen E.H."/>
            <person name="Altermark B."/>
            <person name="Li C."/>
            <person name="Kuhnert E."/>
            <person name="Cox R.J."/>
            <person name="Crous P.W."/>
            <person name="Spatafora J.W."/>
            <person name="Lail K."/>
            <person name="Amirebrahimi M."/>
            <person name="Lipzen A."/>
            <person name="Pangilinan J."/>
            <person name="Andreopoulos W."/>
            <person name="Hayes R.D."/>
            <person name="Ng V."/>
            <person name="Grigoriev I.V."/>
            <person name="Jackson S.A."/>
            <person name="Sutton T.D.S."/>
            <person name="Dobson A.D.W."/>
            <person name="Rama T."/>
        </authorList>
    </citation>
    <scope>NUCLEOTIDE SEQUENCE</scope>
    <source>
        <strain evidence="6">TS7</strain>
    </source>
</reference>
<dbReference type="GO" id="GO:0005634">
    <property type="term" value="C:nucleus"/>
    <property type="evidence" value="ECO:0007669"/>
    <property type="project" value="UniProtKB-SubCell"/>
</dbReference>
<dbReference type="PANTHER" id="PTHR31001:SF85">
    <property type="entry name" value="ZN(II)2CYS6 TRANSCRIPTION FACTOR (EUROFUNG)"/>
    <property type="match status" value="1"/>
</dbReference>
<feature type="compositionally biased region" description="Low complexity" evidence="4">
    <location>
        <begin position="637"/>
        <end position="652"/>
    </location>
</feature>
<dbReference type="AlphaFoldDB" id="A0A9P8CM05"/>
<evidence type="ECO:0000313" key="6">
    <source>
        <dbReference type="EMBL" id="KAG9252179.1"/>
    </source>
</evidence>
<dbReference type="SMART" id="SM00906">
    <property type="entry name" value="Fungal_trans"/>
    <property type="match status" value="1"/>
</dbReference>
<dbReference type="InterPro" id="IPR007219">
    <property type="entry name" value="XnlR_reg_dom"/>
</dbReference>
<gene>
    <name evidence="6" type="ORF">F5Z01DRAFT_638459</name>
</gene>
<dbReference type="PANTHER" id="PTHR31001">
    <property type="entry name" value="UNCHARACTERIZED TRANSCRIPTIONAL REGULATORY PROTEIN"/>
    <property type="match status" value="1"/>
</dbReference>
<comment type="caution">
    <text evidence="6">The sequence shown here is derived from an EMBL/GenBank/DDBJ whole genome shotgun (WGS) entry which is preliminary data.</text>
</comment>
<proteinExistence type="predicted"/>
<dbReference type="Pfam" id="PF00172">
    <property type="entry name" value="Zn_clus"/>
    <property type="match status" value="1"/>
</dbReference>
<dbReference type="GO" id="GO:0008270">
    <property type="term" value="F:zinc ion binding"/>
    <property type="evidence" value="ECO:0007669"/>
    <property type="project" value="InterPro"/>
</dbReference>
<dbReference type="SUPFAM" id="SSF57701">
    <property type="entry name" value="Zn2/Cys6 DNA-binding domain"/>
    <property type="match status" value="1"/>
</dbReference>